<feature type="compositionally biased region" description="Basic and acidic residues" evidence="1">
    <location>
        <begin position="152"/>
        <end position="162"/>
    </location>
</feature>
<feature type="compositionally biased region" description="Polar residues" evidence="1">
    <location>
        <begin position="19"/>
        <end position="39"/>
    </location>
</feature>
<dbReference type="EMBL" id="NHZQ01000445">
    <property type="protein sequence ID" value="PSK34953.1"/>
    <property type="molecule type" value="Genomic_DNA"/>
</dbReference>
<feature type="compositionally biased region" description="Polar residues" evidence="1">
    <location>
        <begin position="357"/>
        <end position="371"/>
    </location>
</feature>
<dbReference type="STRING" id="40998.A0A2P7YG58"/>
<feature type="compositionally biased region" description="Low complexity" evidence="1">
    <location>
        <begin position="286"/>
        <end position="304"/>
    </location>
</feature>
<protein>
    <submittedName>
        <fullName evidence="2">Uncharacterized protein</fullName>
    </submittedName>
</protein>
<name>A0A2P7YG58_9PEZI</name>
<dbReference type="Proteomes" id="UP000243723">
    <property type="component" value="Unassembled WGS sequence"/>
</dbReference>
<keyword evidence="3" id="KW-1185">Reference proteome</keyword>
<comment type="caution">
    <text evidence="2">The sequence shown here is derived from an EMBL/GenBank/DDBJ whole genome shotgun (WGS) entry which is preliminary data.</text>
</comment>
<feature type="compositionally biased region" description="Polar residues" evidence="1">
    <location>
        <begin position="321"/>
        <end position="349"/>
    </location>
</feature>
<evidence type="ECO:0000256" key="1">
    <source>
        <dbReference type="SAM" id="MobiDB-lite"/>
    </source>
</evidence>
<dbReference type="AlphaFoldDB" id="A0A2P7YG58"/>
<proteinExistence type="predicted"/>
<evidence type="ECO:0000313" key="2">
    <source>
        <dbReference type="EMBL" id="PSK34953.1"/>
    </source>
</evidence>
<feature type="region of interest" description="Disordered" evidence="1">
    <location>
        <begin position="1"/>
        <end position="45"/>
    </location>
</feature>
<organism evidence="2 3">
    <name type="scientific">Elsinoe australis</name>
    <dbReference type="NCBI Taxonomy" id="40998"/>
    <lineage>
        <taxon>Eukaryota</taxon>
        <taxon>Fungi</taxon>
        <taxon>Dikarya</taxon>
        <taxon>Ascomycota</taxon>
        <taxon>Pezizomycotina</taxon>
        <taxon>Dothideomycetes</taxon>
        <taxon>Dothideomycetidae</taxon>
        <taxon>Myriangiales</taxon>
        <taxon>Elsinoaceae</taxon>
        <taxon>Elsinoe</taxon>
    </lineage>
</organism>
<sequence>MSFYDQQTWGAAPPARQPSWDQQAPPSRSGATSASSNEPTAFLAQIEEVDRAIDNLVKSGKFYPGMGGPGPQALQGMPGRRDSMPVLGRQYGEYDSRSGGSSRHHSISEYDGGRSGSSAGLQGYYAGQRFPPRPQPQNDQDQALQAKRRIAAQRERELRNYHQEQQYNKNPGAKSDRSMSPNTLSEDERRDLIARQHRALYGNDSSLYPSDGSGRPSQDARVSMSGNPRGPSPLAFDPFSVQQQSGSDGPVQMPPREQMSHGERRTSTSPTSASRSNFGLDSAPQSAGNTATSPTTSPSIGSGNMPSIASQSGVAPIGTRPVQQSSAAKRATTPNERSTSSASNPTGSDKTPGLGWGTSSGVWGSKNTLGVQASVWG</sequence>
<feature type="compositionally biased region" description="Low complexity" evidence="1">
    <location>
        <begin position="267"/>
        <end position="276"/>
    </location>
</feature>
<dbReference type="OrthoDB" id="5401193at2759"/>
<gene>
    <name evidence="2" type="ORF">B9Z65_1536</name>
</gene>
<evidence type="ECO:0000313" key="3">
    <source>
        <dbReference type="Proteomes" id="UP000243723"/>
    </source>
</evidence>
<reference evidence="2 3" key="1">
    <citation type="submission" date="2017-05" db="EMBL/GenBank/DDBJ databases">
        <title>Draft genome sequence of Elsinoe australis.</title>
        <authorList>
            <person name="Cheng Q."/>
        </authorList>
    </citation>
    <scope>NUCLEOTIDE SEQUENCE [LARGE SCALE GENOMIC DNA]</scope>
    <source>
        <strain evidence="2 3">NL1</strain>
    </source>
</reference>
<accession>A0A2P7YG58</accession>
<feature type="region of interest" description="Disordered" evidence="1">
    <location>
        <begin position="59"/>
        <end position="377"/>
    </location>
</feature>